<protein>
    <submittedName>
        <fullName evidence="1">Uncharacterized protein</fullName>
    </submittedName>
</protein>
<name>A0A1M6P641_9FLAO</name>
<dbReference type="AlphaFoldDB" id="A0A1M6P641"/>
<dbReference type="STRING" id="192903.SAMN04488513_11824"/>
<sequence length="263" mass="29539">MHITRLRKRQGLESVLRAEKLSLLLDSESDDNETKPKPNKKLSQKARMRLKNVKANEKFREMQTMARDNTMVKPRLINYQILKPITSEINGIEGEDLIKGAILLYGISEGASGTIYDFDKILQALKNDTFLSREFNAQGELREYKLNPDGSPKYNGGGRGKVKPEEVAKAAKKFKFNAKLVKGVKNLGHVANGVGLLFTTMESYEDGEITALEAMDILMGVIAFVPPHGWIISGSWSIMRMTVPEKGTYGIEMDNGIRRFGEW</sequence>
<evidence type="ECO:0000313" key="1">
    <source>
        <dbReference type="EMBL" id="SHK03346.1"/>
    </source>
</evidence>
<keyword evidence="2" id="KW-1185">Reference proteome</keyword>
<organism evidence="1 2">
    <name type="scientific">Pseudozobellia thermophila</name>
    <dbReference type="NCBI Taxonomy" id="192903"/>
    <lineage>
        <taxon>Bacteria</taxon>
        <taxon>Pseudomonadati</taxon>
        <taxon>Bacteroidota</taxon>
        <taxon>Flavobacteriia</taxon>
        <taxon>Flavobacteriales</taxon>
        <taxon>Flavobacteriaceae</taxon>
        <taxon>Pseudozobellia</taxon>
    </lineage>
</organism>
<gene>
    <name evidence="1" type="ORF">SAMN04488513_11824</name>
</gene>
<evidence type="ECO:0000313" key="2">
    <source>
        <dbReference type="Proteomes" id="UP000184543"/>
    </source>
</evidence>
<dbReference type="Proteomes" id="UP000184543">
    <property type="component" value="Unassembled WGS sequence"/>
</dbReference>
<reference evidence="2" key="1">
    <citation type="submission" date="2016-11" db="EMBL/GenBank/DDBJ databases">
        <authorList>
            <person name="Varghese N."/>
            <person name="Submissions S."/>
        </authorList>
    </citation>
    <scope>NUCLEOTIDE SEQUENCE [LARGE SCALE GENOMIC DNA]</scope>
    <source>
        <strain evidence="2">DSM 19858</strain>
    </source>
</reference>
<proteinExistence type="predicted"/>
<dbReference type="EMBL" id="FQYU01000018">
    <property type="protein sequence ID" value="SHK03346.1"/>
    <property type="molecule type" value="Genomic_DNA"/>
</dbReference>
<dbReference type="OrthoDB" id="1159303at2"/>
<accession>A0A1M6P641</accession>
<dbReference type="RefSeq" id="WP_072995868.1">
    <property type="nucleotide sequence ID" value="NZ_FQYU01000018.1"/>
</dbReference>